<comment type="caution">
    <text evidence="2">The sequence shown here is derived from an EMBL/GenBank/DDBJ whole genome shotgun (WGS) entry which is preliminary data.</text>
</comment>
<accession>A0A9P5TZK4</accession>
<dbReference type="OrthoDB" id="2925523at2759"/>
<protein>
    <recommendedName>
        <fullName evidence="1">Glycan binding protein Y3-like domain-containing protein</fullName>
    </recommendedName>
</protein>
<organism evidence="2 3">
    <name type="scientific">Rhodocollybia butyracea</name>
    <dbReference type="NCBI Taxonomy" id="206335"/>
    <lineage>
        <taxon>Eukaryota</taxon>
        <taxon>Fungi</taxon>
        <taxon>Dikarya</taxon>
        <taxon>Basidiomycota</taxon>
        <taxon>Agaricomycotina</taxon>
        <taxon>Agaricomycetes</taxon>
        <taxon>Agaricomycetidae</taxon>
        <taxon>Agaricales</taxon>
        <taxon>Marasmiineae</taxon>
        <taxon>Omphalotaceae</taxon>
        <taxon>Rhodocollybia</taxon>
    </lineage>
</organism>
<evidence type="ECO:0000259" key="1">
    <source>
        <dbReference type="Pfam" id="PF22803"/>
    </source>
</evidence>
<dbReference type="AlphaFoldDB" id="A0A9P5TZK4"/>
<reference evidence="2" key="1">
    <citation type="submission" date="2020-11" db="EMBL/GenBank/DDBJ databases">
        <authorList>
            <consortium name="DOE Joint Genome Institute"/>
            <person name="Ahrendt S."/>
            <person name="Riley R."/>
            <person name="Andreopoulos W."/>
            <person name="Labutti K."/>
            <person name="Pangilinan J."/>
            <person name="Ruiz-Duenas F.J."/>
            <person name="Barrasa J.M."/>
            <person name="Sanchez-Garcia M."/>
            <person name="Camarero S."/>
            <person name="Miyauchi S."/>
            <person name="Serrano A."/>
            <person name="Linde D."/>
            <person name="Babiker R."/>
            <person name="Drula E."/>
            <person name="Ayuso-Fernandez I."/>
            <person name="Pacheco R."/>
            <person name="Padilla G."/>
            <person name="Ferreira P."/>
            <person name="Barriuso J."/>
            <person name="Kellner H."/>
            <person name="Castanera R."/>
            <person name="Alfaro M."/>
            <person name="Ramirez L."/>
            <person name="Pisabarro A.G."/>
            <person name="Kuo A."/>
            <person name="Tritt A."/>
            <person name="Lipzen A."/>
            <person name="He G."/>
            <person name="Yan M."/>
            <person name="Ng V."/>
            <person name="Cullen D."/>
            <person name="Martin F."/>
            <person name="Rosso M.-N."/>
            <person name="Henrissat B."/>
            <person name="Hibbett D."/>
            <person name="Martinez A.T."/>
            <person name="Grigoriev I.V."/>
        </authorList>
    </citation>
    <scope>NUCLEOTIDE SEQUENCE</scope>
    <source>
        <strain evidence="2">AH 40177</strain>
    </source>
</reference>
<keyword evidence="3" id="KW-1185">Reference proteome</keyword>
<gene>
    <name evidence="2" type="ORF">BDP27DRAFT_1452499</name>
</gene>
<evidence type="ECO:0000313" key="3">
    <source>
        <dbReference type="Proteomes" id="UP000772434"/>
    </source>
</evidence>
<dbReference type="EMBL" id="JADNRY010000221">
    <property type="protein sequence ID" value="KAF9060931.1"/>
    <property type="molecule type" value="Genomic_DNA"/>
</dbReference>
<dbReference type="InterPro" id="IPR054443">
    <property type="entry name" value="Y3-like_dom"/>
</dbReference>
<dbReference type="Proteomes" id="UP000772434">
    <property type="component" value="Unassembled WGS sequence"/>
</dbReference>
<evidence type="ECO:0000313" key="2">
    <source>
        <dbReference type="EMBL" id="KAF9060931.1"/>
    </source>
</evidence>
<proteinExistence type="predicted"/>
<sequence>MLLGYRKLTGYSTLAIVLTGVPVLGQLNTECFTTGTVGDCSQFISAFCNTIGTSLVQAADSVGRCFNTGSFKCDLTAWNELPGIGGNTPSVSNCNTALEDVALCDLGGQAIFTGGNFLFTMQPNPGICASNIADEGA</sequence>
<dbReference type="Pfam" id="PF22803">
    <property type="entry name" value="GBD_Y3"/>
    <property type="match status" value="1"/>
</dbReference>
<feature type="domain" description="Glycan binding protein Y3-like" evidence="1">
    <location>
        <begin position="39"/>
        <end position="128"/>
    </location>
</feature>
<name>A0A9P5TZK4_9AGAR</name>